<evidence type="ECO:0000259" key="3">
    <source>
        <dbReference type="PROSITE" id="PS01031"/>
    </source>
</evidence>
<name>A0A2M7VD80_9BACT</name>
<dbReference type="PANTHER" id="PTHR11527">
    <property type="entry name" value="HEAT-SHOCK PROTEIN 20 FAMILY MEMBER"/>
    <property type="match status" value="1"/>
</dbReference>
<reference evidence="5" key="1">
    <citation type="submission" date="2017-09" db="EMBL/GenBank/DDBJ databases">
        <title>Depth-based differentiation of microbial function through sediment-hosted aquifers and enrichment of novel symbionts in the deep terrestrial subsurface.</title>
        <authorList>
            <person name="Probst A.J."/>
            <person name="Ladd B."/>
            <person name="Jarett J.K."/>
            <person name="Geller-Mcgrath D.E."/>
            <person name="Sieber C.M.K."/>
            <person name="Emerson J.B."/>
            <person name="Anantharaman K."/>
            <person name="Thomas B.C."/>
            <person name="Malmstrom R."/>
            <person name="Stieglmeier M."/>
            <person name="Klingl A."/>
            <person name="Woyke T."/>
            <person name="Ryan C.M."/>
            <person name="Banfield J.F."/>
        </authorList>
    </citation>
    <scope>NUCLEOTIDE SEQUENCE [LARGE SCALE GENOMIC DNA]</scope>
</reference>
<dbReference type="AlphaFoldDB" id="A0A2M7VD80"/>
<dbReference type="Pfam" id="PF00011">
    <property type="entry name" value="HSP20"/>
    <property type="match status" value="1"/>
</dbReference>
<gene>
    <name evidence="4" type="ORF">COX77_04740</name>
</gene>
<protein>
    <submittedName>
        <fullName evidence="4">Molecular chaperone</fullName>
    </submittedName>
</protein>
<proteinExistence type="inferred from homology"/>
<comment type="similarity">
    <text evidence="1 2">Belongs to the small heat shock protein (HSP20) family.</text>
</comment>
<dbReference type="InterPro" id="IPR031107">
    <property type="entry name" value="Small_HSP"/>
</dbReference>
<dbReference type="InterPro" id="IPR008978">
    <property type="entry name" value="HSP20-like_chaperone"/>
</dbReference>
<dbReference type="PROSITE" id="PS01031">
    <property type="entry name" value="SHSP"/>
    <property type="match status" value="1"/>
</dbReference>
<evidence type="ECO:0000256" key="2">
    <source>
        <dbReference type="RuleBase" id="RU003616"/>
    </source>
</evidence>
<dbReference type="Proteomes" id="UP000230405">
    <property type="component" value="Unassembled WGS sequence"/>
</dbReference>
<sequence length="159" mass="18223">MFNLKILSRKTSKKENNTEVGDDFFSTVASKQKIKEKQPEENWLEEEEYDGQLSVDVFENNNCIVIKSTIAGVKPEDVDISINNEMVTIKGRRRQEEEVAAENYYYQECYWGGFSRSIILPTEIQPEKVEATLKNGVLKVVLPKAIQSKEVSIRVKGDE</sequence>
<evidence type="ECO:0000256" key="1">
    <source>
        <dbReference type="PROSITE-ProRule" id="PRU00285"/>
    </source>
</evidence>
<organism evidence="4 5">
    <name type="scientific">Candidatus Komeilibacteria bacterium CG_4_10_14_0_2_um_filter_37_10</name>
    <dbReference type="NCBI Taxonomy" id="1974470"/>
    <lineage>
        <taxon>Bacteria</taxon>
        <taxon>Candidatus Komeiliibacteriota</taxon>
    </lineage>
</organism>
<accession>A0A2M7VD80</accession>
<evidence type="ECO:0000313" key="4">
    <source>
        <dbReference type="EMBL" id="PIZ98367.1"/>
    </source>
</evidence>
<comment type="caution">
    <text evidence="4">The sequence shown here is derived from an EMBL/GenBank/DDBJ whole genome shotgun (WGS) entry which is preliminary data.</text>
</comment>
<dbReference type="EMBL" id="PFPO01000091">
    <property type="protein sequence ID" value="PIZ98367.1"/>
    <property type="molecule type" value="Genomic_DNA"/>
</dbReference>
<dbReference type="CDD" id="cd06464">
    <property type="entry name" value="ACD_sHsps-like"/>
    <property type="match status" value="1"/>
</dbReference>
<dbReference type="InterPro" id="IPR002068">
    <property type="entry name" value="A-crystallin/Hsp20_dom"/>
</dbReference>
<feature type="domain" description="SHSP" evidence="3">
    <location>
        <begin position="46"/>
        <end position="159"/>
    </location>
</feature>
<evidence type="ECO:0000313" key="5">
    <source>
        <dbReference type="Proteomes" id="UP000230405"/>
    </source>
</evidence>
<dbReference type="Gene3D" id="2.60.40.790">
    <property type="match status" value="1"/>
</dbReference>
<dbReference type="SUPFAM" id="SSF49764">
    <property type="entry name" value="HSP20-like chaperones"/>
    <property type="match status" value="1"/>
</dbReference>